<dbReference type="OrthoDB" id="9900844at2759"/>
<name>A0A811UF25_CERCA</name>
<feature type="region of interest" description="Disordered" evidence="1">
    <location>
        <begin position="1"/>
        <end position="70"/>
    </location>
</feature>
<feature type="compositionally biased region" description="Low complexity" evidence="1">
    <location>
        <begin position="55"/>
        <end position="68"/>
    </location>
</feature>
<evidence type="ECO:0000313" key="2">
    <source>
        <dbReference type="EMBL" id="CAD6997230.1"/>
    </source>
</evidence>
<feature type="compositionally biased region" description="Polar residues" evidence="1">
    <location>
        <begin position="38"/>
        <end position="54"/>
    </location>
</feature>
<dbReference type="AlphaFoldDB" id="A0A811UF25"/>
<dbReference type="Proteomes" id="UP000606786">
    <property type="component" value="Unassembled WGS sequence"/>
</dbReference>
<organism evidence="2 3">
    <name type="scientific">Ceratitis capitata</name>
    <name type="common">Mediterranean fruit fly</name>
    <name type="synonym">Tephritis capitata</name>
    <dbReference type="NCBI Taxonomy" id="7213"/>
    <lineage>
        <taxon>Eukaryota</taxon>
        <taxon>Metazoa</taxon>
        <taxon>Ecdysozoa</taxon>
        <taxon>Arthropoda</taxon>
        <taxon>Hexapoda</taxon>
        <taxon>Insecta</taxon>
        <taxon>Pterygota</taxon>
        <taxon>Neoptera</taxon>
        <taxon>Endopterygota</taxon>
        <taxon>Diptera</taxon>
        <taxon>Brachycera</taxon>
        <taxon>Muscomorpha</taxon>
        <taxon>Tephritoidea</taxon>
        <taxon>Tephritidae</taxon>
        <taxon>Ceratitis</taxon>
        <taxon>Ceratitis</taxon>
    </lineage>
</organism>
<feature type="compositionally biased region" description="Polar residues" evidence="1">
    <location>
        <begin position="1"/>
        <end position="28"/>
    </location>
</feature>
<proteinExistence type="predicted"/>
<sequence length="134" mass="14030">MTMQQLKSPAPTSLATSLATGKNLNGTPKATVAAKPSQALQTPSASGTLKIQPTSSKQSAASSSSSAAVNDNKSILESCINQKKFVIGANTKGGGGTTVTRVQQQGTENVRYYIQRNQFDGGETFKIAIDVIFY</sequence>
<reference evidence="2" key="1">
    <citation type="submission" date="2020-11" db="EMBL/GenBank/DDBJ databases">
        <authorList>
            <person name="Whitehead M."/>
        </authorList>
    </citation>
    <scope>NUCLEOTIDE SEQUENCE</scope>
    <source>
        <strain evidence="2">EGII</strain>
    </source>
</reference>
<accession>A0A811UF25</accession>
<gene>
    <name evidence="2" type="ORF">CCAP1982_LOCUS5864</name>
</gene>
<dbReference type="EMBL" id="CAJHJT010000012">
    <property type="protein sequence ID" value="CAD6997230.1"/>
    <property type="molecule type" value="Genomic_DNA"/>
</dbReference>
<evidence type="ECO:0000313" key="3">
    <source>
        <dbReference type="Proteomes" id="UP000606786"/>
    </source>
</evidence>
<evidence type="ECO:0000256" key="1">
    <source>
        <dbReference type="SAM" id="MobiDB-lite"/>
    </source>
</evidence>
<keyword evidence="3" id="KW-1185">Reference proteome</keyword>
<comment type="caution">
    <text evidence="2">The sequence shown here is derived from an EMBL/GenBank/DDBJ whole genome shotgun (WGS) entry which is preliminary data.</text>
</comment>
<protein>
    <submittedName>
        <fullName evidence="2">(Mediterranean fruit fly) hypothetical protein</fullName>
    </submittedName>
</protein>